<name>A0A067CU33_SAPPC</name>
<dbReference type="EMBL" id="KK583191">
    <property type="protein sequence ID" value="KDO34033.1"/>
    <property type="molecule type" value="Genomic_DNA"/>
</dbReference>
<dbReference type="OrthoDB" id="10353769at2759"/>
<dbReference type="VEuPathDB" id="FungiDB:SPRG_01307"/>
<accession>A0A067CU33</accession>
<proteinExistence type="predicted"/>
<dbReference type="AlphaFoldDB" id="A0A067CU33"/>
<dbReference type="KEGG" id="spar:SPRG_01307"/>
<dbReference type="Proteomes" id="UP000030745">
    <property type="component" value="Unassembled WGS sequence"/>
</dbReference>
<dbReference type="RefSeq" id="XP_012194918.1">
    <property type="nucleotide sequence ID" value="XM_012339528.1"/>
</dbReference>
<evidence type="ECO:0000313" key="1">
    <source>
        <dbReference type="EMBL" id="KDO34033.1"/>
    </source>
</evidence>
<sequence>MVLPIMSVADAVARLSAALSSTLLELQTHVRDLTATLYAAEAPLDPTSLEQKSSELEARADEAAQSLTSQLQTFFSTWSLTWTDLTSPVAERYGATARDLLEKIEETKVMLEQTLGEGKLQLQLHYNAAMRSRPASTTMVH</sequence>
<evidence type="ECO:0000313" key="2">
    <source>
        <dbReference type="Proteomes" id="UP000030745"/>
    </source>
</evidence>
<keyword evidence="2" id="KW-1185">Reference proteome</keyword>
<organism evidence="1 2">
    <name type="scientific">Saprolegnia parasitica (strain CBS 223.65)</name>
    <dbReference type="NCBI Taxonomy" id="695850"/>
    <lineage>
        <taxon>Eukaryota</taxon>
        <taxon>Sar</taxon>
        <taxon>Stramenopiles</taxon>
        <taxon>Oomycota</taxon>
        <taxon>Saprolegniomycetes</taxon>
        <taxon>Saprolegniales</taxon>
        <taxon>Saprolegniaceae</taxon>
        <taxon>Saprolegnia</taxon>
    </lineage>
</organism>
<gene>
    <name evidence="1" type="ORF">SPRG_01307</name>
</gene>
<dbReference type="OMA" id="LHYNAAM"/>
<dbReference type="GeneID" id="24123904"/>
<reference evidence="1 2" key="1">
    <citation type="journal article" date="2013" name="PLoS Genet.">
        <title>Distinctive expansion of potential virulence genes in the genome of the oomycete fish pathogen Saprolegnia parasitica.</title>
        <authorList>
            <person name="Jiang R.H."/>
            <person name="de Bruijn I."/>
            <person name="Haas B.J."/>
            <person name="Belmonte R."/>
            <person name="Lobach L."/>
            <person name="Christie J."/>
            <person name="van den Ackerveken G."/>
            <person name="Bottin A."/>
            <person name="Bulone V."/>
            <person name="Diaz-Moreno S.M."/>
            <person name="Dumas B."/>
            <person name="Fan L."/>
            <person name="Gaulin E."/>
            <person name="Govers F."/>
            <person name="Grenville-Briggs L.J."/>
            <person name="Horner N.R."/>
            <person name="Levin J.Z."/>
            <person name="Mammella M."/>
            <person name="Meijer H.J."/>
            <person name="Morris P."/>
            <person name="Nusbaum C."/>
            <person name="Oome S."/>
            <person name="Phillips A.J."/>
            <person name="van Rooyen D."/>
            <person name="Rzeszutek E."/>
            <person name="Saraiva M."/>
            <person name="Secombes C.J."/>
            <person name="Seidl M.F."/>
            <person name="Snel B."/>
            <person name="Stassen J.H."/>
            <person name="Sykes S."/>
            <person name="Tripathy S."/>
            <person name="van den Berg H."/>
            <person name="Vega-Arreguin J.C."/>
            <person name="Wawra S."/>
            <person name="Young S.K."/>
            <person name="Zeng Q."/>
            <person name="Dieguez-Uribeondo J."/>
            <person name="Russ C."/>
            <person name="Tyler B.M."/>
            <person name="van West P."/>
        </authorList>
    </citation>
    <scope>NUCLEOTIDE SEQUENCE [LARGE SCALE GENOMIC DNA]</scope>
    <source>
        <strain evidence="1 2">CBS 223.65</strain>
    </source>
</reference>
<protein>
    <submittedName>
        <fullName evidence="1">Uncharacterized protein</fullName>
    </submittedName>
</protein>